<feature type="compositionally biased region" description="Basic and acidic residues" evidence="1">
    <location>
        <begin position="325"/>
        <end position="343"/>
    </location>
</feature>
<evidence type="ECO:0000256" key="1">
    <source>
        <dbReference type="SAM" id="MobiDB-lite"/>
    </source>
</evidence>
<dbReference type="Proteomes" id="UP000288805">
    <property type="component" value="Unassembled WGS sequence"/>
</dbReference>
<accession>A0A438G819</accession>
<comment type="caution">
    <text evidence="2">The sequence shown here is derived from an EMBL/GenBank/DDBJ whole genome shotgun (WGS) entry which is preliminary data.</text>
</comment>
<evidence type="ECO:0000313" key="3">
    <source>
        <dbReference type="Proteomes" id="UP000288805"/>
    </source>
</evidence>
<reference evidence="2 3" key="1">
    <citation type="journal article" date="2018" name="PLoS Genet.">
        <title>Population sequencing reveals clonal diversity and ancestral inbreeding in the grapevine cultivar Chardonnay.</title>
        <authorList>
            <person name="Roach M.J."/>
            <person name="Johnson D.L."/>
            <person name="Bohlmann J."/>
            <person name="van Vuuren H.J."/>
            <person name="Jones S.J."/>
            <person name="Pretorius I.S."/>
            <person name="Schmidt S.A."/>
            <person name="Borneman A.R."/>
        </authorList>
    </citation>
    <scope>NUCLEOTIDE SEQUENCE [LARGE SCALE GENOMIC DNA]</scope>
    <source>
        <strain evidence="3">cv. Chardonnay</strain>
        <tissue evidence="2">Leaf</tissue>
    </source>
</reference>
<protein>
    <submittedName>
        <fullName evidence="2">Uncharacterized protein</fullName>
    </submittedName>
</protein>
<evidence type="ECO:0000313" key="2">
    <source>
        <dbReference type="EMBL" id="RVW68369.1"/>
    </source>
</evidence>
<name>A0A438G819_VITVI</name>
<organism evidence="2 3">
    <name type="scientific">Vitis vinifera</name>
    <name type="common">Grape</name>
    <dbReference type="NCBI Taxonomy" id="29760"/>
    <lineage>
        <taxon>Eukaryota</taxon>
        <taxon>Viridiplantae</taxon>
        <taxon>Streptophyta</taxon>
        <taxon>Embryophyta</taxon>
        <taxon>Tracheophyta</taxon>
        <taxon>Spermatophyta</taxon>
        <taxon>Magnoliopsida</taxon>
        <taxon>eudicotyledons</taxon>
        <taxon>Gunneridae</taxon>
        <taxon>Pentapetalae</taxon>
        <taxon>rosids</taxon>
        <taxon>Vitales</taxon>
        <taxon>Vitaceae</taxon>
        <taxon>Viteae</taxon>
        <taxon>Vitis</taxon>
    </lineage>
</organism>
<feature type="region of interest" description="Disordered" evidence="1">
    <location>
        <begin position="320"/>
        <end position="412"/>
    </location>
</feature>
<dbReference type="AlphaFoldDB" id="A0A438G819"/>
<sequence>MGLLDTWCEEMGMLGVMVSHACVWGRNEKGNMKGNIWENEREGHGRKTSLIGMGGNVERETGMKMGMEDGRMKNGFNGETTCMKGTFAFFSNAPILRFFLIVLLVCDWGLFWCLGVPVSHKVAISRSVEAVCATFLGQQVSSNSAHCSKMLAKRTLPQQRVGQGGKGGRVGVSFRRPSLEKLIELLNEREFHERFCILNGVFVQLADGDPTSTEKAAQAYIHPNIIRVLMGCSILNMLFHLDLSLLEVLFVYTIKKGKKGCLVEWVEKASFVCLNKLFEITSSERNHRLLYARNLLTIIREPQPYVLPIIPRRLLKSSLGASRPEGGEEARGKLKRAPSEKGRASSFTACSPAKKKKSSAKTVKVSTSVPTSPSASTPSTSTSVDSSVPNSEGGSDLPDFERSDSSPRHSEPELIALSVINDQEVEEGMVNDLRANFKERHRKCLHESIEVDASLEKEPA</sequence>
<feature type="compositionally biased region" description="Low complexity" evidence="1">
    <location>
        <begin position="360"/>
        <end position="389"/>
    </location>
</feature>
<feature type="compositionally biased region" description="Basic and acidic residues" evidence="1">
    <location>
        <begin position="399"/>
        <end position="412"/>
    </location>
</feature>
<dbReference type="EMBL" id="QGNW01000536">
    <property type="protein sequence ID" value="RVW68369.1"/>
    <property type="molecule type" value="Genomic_DNA"/>
</dbReference>
<gene>
    <name evidence="2" type="ORF">CK203_061698</name>
</gene>
<proteinExistence type="predicted"/>